<dbReference type="PROSITE" id="PS00636">
    <property type="entry name" value="DNAJ_1"/>
    <property type="match status" value="1"/>
</dbReference>
<dbReference type="SUPFAM" id="SSF48452">
    <property type="entry name" value="TPR-like"/>
    <property type="match status" value="1"/>
</dbReference>
<dbReference type="SMART" id="SM00271">
    <property type="entry name" value="DnaJ"/>
    <property type="match status" value="1"/>
</dbReference>
<dbReference type="InterPro" id="IPR011990">
    <property type="entry name" value="TPR-like_helical_dom_sf"/>
</dbReference>
<evidence type="ECO:0000313" key="5">
    <source>
        <dbReference type="Proteomes" id="UP000001072"/>
    </source>
</evidence>
<dbReference type="KEGG" id="mlr:MELLADRAFT_112039"/>
<protein>
    <recommendedName>
        <fullName evidence="3">J domain-containing protein</fullName>
    </recommendedName>
</protein>
<dbReference type="eggNOG" id="ENOG502SCI2">
    <property type="taxonomic scope" value="Eukaryota"/>
</dbReference>
<evidence type="ECO:0000256" key="2">
    <source>
        <dbReference type="ARBA" id="ARBA00022803"/>
    </source>
</evidence>
<sequence length="611" mass="72464">MNPQDIKDPMMNVEHENINLTNIILIGNDPKLDELIRIYPHELFSDHIPMNNDDLIQGRSFYQDLNYSEAMKSYRKLIESFSKLKEPIPKDVMQIAAIALSNNASCKLIMNDHRGVIDDLEKSIAMNVILIKTALRYQKLIVTQIIQLFKSYINLFELESAHQLWSRVRNDFFLLNLIHRNQKSIVDFQNLTKILHWLIFIEKKIYECKSQMRWDLVNHYFKILENKITIWNLNDSIEEILPLELERIKAESLAWLGYPEEAEWVATQCKDPVDFDTPQDLWLRGLISFSYGNLEESLEHFERLDEIKKDSNSTGTKNRVKYLLSQQDEVKKLSIDQHLESLPKMTALIRYLLLRVGQHPIEQTFEDHIRVIYIETCFKKLNKMTNVQELEKYIHEVIKYTTEILSSKALVDNMNARAPMIPIRLKKFLLIAFLYKSRIWAYRDYNLFQSIDTYSRLIHYFRFLNGYNLVVNLNLNLINEELNQVKRRCAFLNQYHHQQQQIRFNMTVNQSLIRQAEISKEKALEAALKEKGYQEALRLARSQLGYYKVLGVKRTACQRDIRSAFKKLALETHPDRGGLTRHFQLLNEIHSTLIDRMKRYVYDNRQNKLKD</sequence>
<dbReference type="InParanoid" id="F4S572"/>
<accession>F4S572</accession>
<dbReference type="PRINTS" id="PR00625">
    <property type="entry name" value="JDOMAIN"/>
</dbReference>
<dbReference type="PANTHER" id="PTHR45188">
    <property type="entry name" value="DNAJ PROTEIN P58IPK HOMOLOG"/>
    <property type="match status" value="1"/>
</dbReference>
<feature type="domain" description="J" evidence="3">
    <location>
        <begin position="545"/>
        <end position="606"/>
    </location>
</feature>
<dbReference type="Gene3D" id="1.25.40.10">
    <property type="entry name" value="Tetratricopeptide repeat domain"/>
    <property type="match status" value="1"/>
</dbReference>
<proteinExistence type="predicted"/>
<dbReference type="AlphaFoldDB" id="F4S572"/>
<dbReference type="SUPFAM" id="SSF46565">
    <property type="entry name" value="Chaperone J-domain"/>
    <property type="match status" value="1"/>
</dbReference>
<dbReference type="InterPro" id="IPR018253">
    <property type="entry name" value="DnaJ_domain_CS"/>
</dbReference>
<evidence type="ECO:0000313" key="4">
    <source>
        <dbReference type="EMBL" id="EGG00212.1"/>
    </source>
</evidence>
<dbReference type="EMBL" id="GL883150">
    <property type="protein sequence ID" value="EGG00212.1"/>
    <property type="molecule type" value="Genomic_DNA"/>
</dbReference>
<dbReference type="PANTHER" id="PTHR45188:SF2">
    <property type="entry name" value="DNAJ HOMOLOG SUBFAMILY C MEMBER 7"/>
    <property type="match status" value="1"/>
</dbReference>
<name>F4S572_MELLP</name>
<reference evidence="5" key="1">
    <citation type="journal article" date="2011" name="Proc. Natl. Acad. Sci. U.S.A.">
        <title>Obligate biotrophy features unraveled by the genomic analysis of rust fungi.</title>
        <authorList>
            <person name="Duplessis S."/>
            <person name="Cuomo C.A."/>
            <person name="Lin Y.-C."/>
            <person name="Aerts A."/>
            <person name="Tisserant E."/>
            <person name="Veneault-Fourrey C."/>
            <person name="Joly D.L."/>
            <person name="Hacquard S."/>
            <person name="Amselem J."/>
            <person name="Cantarel B.L."/>
            <person name="Chiu R."/>
            <person name="Coutinho P.M."/>
            <person name="Feau N."/>
            <person name="Field M."/>
            <person name="Frey P."/>
            <person name="Gelhaye E."/>
            <person name="Goldberg J."/>
            <person name="Grabherr M.G."/>
            <person name="Kodira C.D."/>
            <person name="Kohler A."/>
            <person name="Kuees U."/>
            <person name="Lindquist E.A."/>
            <person name="Lucas S.M."/>
            <person name="Mago R."/>
            <person name="Mauceli E."/>
            <person name="Morin E."/>
            <person name="Murat C."/>
            <person name="Pangilinan J.L."/>
            <person name="Park R."/>
            <person name="Pearson M."/>
            <person name="Quesneville H."/>
            <person name="Rouhier N."/>
            <person name="Sakthikumar S."/>
            <person name="Salamov A.A."/>
            <person name="Schmutz J."/>
            <person name="Selles B."/>
            <person name="Shapiro H."/>
            <person name="Tanguay P."/>
            <person name="Tuskan G.A."/>
            <person name="Henrissat B."/>
            <person name="Van de Peer Y."/>
            <person name="Rouze P."/>
            <person name="Ellis J.G."/>
            <person name="Dodds P.N."/>
            <person name="Schein J.E."/>
            <person name="Zhong S."/>
            <person name="Hamelin R.C."/>
            <person name="Grigoriev I.V."/>
            <person name="Szabo L.J."/>
            <person name="Martin F."/>
        </authorList>
    </citation>
    <scope>NUCLEOTIDE SEQUENCE [LARGE SCALE GENOMIC DNA]</scope>
    <source>
        <strain evidence="5">98AG31 / pathotype 3-4-7</strain>
    </source>
</reference>
<keyword evidence="1" id="KW-0677">Repeat</keyword>
<dbReference type="Pfam" id="PF00226">
    <property type="entry name" value="DnaJ"/>
    <property type="match status" value="1"/>
</dbReference>
<dbReference type="Proteomes" id="UP000001072">
    <property type="component" value="Unassembled WGS sequence"/>
</dbReference>
<dbReference type="PROSITE" id="PS50076">
    <property type="entry name" value="DNAJ_2"/>
    <property type="match status" value="1"/>
</dbReference>
<evidence type="ECO:0000256" key="1">
    <source>
        <dbReference type="ARBA" id="ARBA00022737"/>
    </source>
</evidence>
<dbReference type="CDD" id="cd06257">
    <property type="entry name" value="DnaJ"/>
    <property type="match status" value="1"/>
</dbReference>
<dbReference type="OrthoDB" id="10250354at2759"/>
<dbReference type="InterPro" id="IPR036869">
    <property type="entry name" value="J_dom_sf"/>
</dbReference>
<dbReference type="GeneID" id="18924550"/>
<dbReference type="VEuPathDB" id="FungiDB:MELLADRAFT_112039"/>
<gene>
    <name evidence="4" type="ORF">MELLADRAFT_112039</name>
</gene>
<dbReference type="HOGENOM" id="CLU_446933_0_0_1"/>
<dbReference type="RefSeq" id="XP_007416615.1">
    <property type="nucleotide sequence ID" value="XM_007416553.1"/>
</dbReference>
<organism evidence="5">
    <name type="scientific">Melampsora larici-populina (strain 98AG31 / pathotype 3-4-7)</name>
    <name type="common">Poplar leaf rust fungus</name>
    <dbReference type="NCBI Taxonomy" id="747676"/>
    <lineage>
        <taxon>Eukaryota</taxon>
        <taxon>Fungi</taxon>
        <taxon>Dikarya</taxon>
        <taxon>Basidiomycota</taxon>
        <taxon>Pucciniomycotina</taxon>
        <taxon>Pucciniomycetes</taxon>
        <taxon>Pucciniales</taxon>
        <taxon>Melampsoraceae</taxon>
        <taxon>Melampsora</taxon>
    </lineage>
</organism>
<dbReference type="InterPro" id="IPR001623">
    <property type="entry name" value="DnaJ_domain"/>
</dbReference>
<evidence type="ECO:0000259" key="3">
    <source>
        <dbReference type="PROSITE" id="PS50076"/>
    </source>
</evidence>
<dbReference type="STRING" id="747676.F4S572"/>
<keyword evidence="2" id="KW-0802">TPR repeat</keyword>
<keyword evidence="5" id="KW-1185">Reference proteome</keyword>
<dbReference type="Gene3D" id="1.10.287.110">
    <property type="entry name" value="DnaJ domain"/>
    <property type="match status" value="1"/>
</dbReference>